<evidence type="ECO:0000259" key="5">
    <source>
        <dbReference type="PROSITE" id="PS50072"/>
    </source>
</evidence>
<reference evidence="6 7" key="1">
    <citation type="submission" date="2019-04" db="EMBL/GenBank/DDBJ databases">
        <authorList>
            <person name="Yang Y."/>
            <person name="Wei D."/>
        </authorList>
    </citation>
    <scope>NUCLEOTIDE SEQUENCE [LARGE SCALE GENOMIC DNA]</scope>
    <source>
        <strain evidence="6 7">L-1-4w-11</strain>
    </source>
</reference>
<evidence type="ECO:0000256" key="4">
    <source>
        <dbReference type="SAM" id="SignalP"/>
    </source>
</evidence>
<dbReference type="AlphaFoldDB" id="A0A4U1L255"/>
<keyword evidence="4" id="KW-0732">Signal</keyword>
<dbReference type="PANTHER" id="PTHR43246">
    <property type="entry name" value="PEPTIDYL-PROLYL CIS-TRANS ISOMERASE CYP38, CHLOROPLASTIC"/>
    <property type="match status" value="1"/>
</dbReference>
<keyword evidence="7" id="KW-1185">Reference proteome</keyword>
<accession>A0A4U1L255</accession>
<feature type="signal peptide" evidence="4">
    <location>
        <begin position="1"/>
        <end position="22"/>
    </location>
</feature>
<dbReference type="Gene3D" id="2.40.100.10">
    <property type="entry name" value="Cyclophilin-like"/>
    <property type="match status" value="1"/>
</dbReference>
<dbReference type="InterPro" id="IPR044665">
    <property type="entry name" value="E_coli_cyclophilin_A-like"/>
</dbReference>
<evidence type="ECO:0000256" key="2">
    <source>
        <dbReference type="ARBA" id="ARBA00023110"/>
    </source>
</evidence>
<protein>
    <recommendedName>
        <fullName evidence="1">peptidylprolyl isomerase</fullName>
        <ecNumber evidence="1">5.2.1.8</ecNumber>
    </recommendedName>
</protein>
<dbReference type="SUPFAM" id="SSF50891">
    <property type="entry name" value="Cyclophilin-like"/>
    <property type="match status" value="1"/>
</dbReference>
<proteinExistence type="predicted"/>
<dbReference type="Pfam" id="PF00160">
    <property type="entry name" value="Pro_isomerase"/>
    <property type="match status" value="1"/>
</dbReference>
<dbReference type="EC" id="5.2.1.8" evidence="1"/>
<name>A0A4U1L255_9SPHN</name>
<dbReference type="OrthoDB" id="9807797at2"/>
<comment type="caution">
    <text evidence="6">The sequence shown here is derived from an EMBL/GenBank/DDBJ whole genome shotgun (WGS) entry which is preliminary data.</text>
</comment>
<dbReference type="GO" id="GO:0003755">
    <property type="term" value="F:peptidyl-prolyl cis-trans isomerase activity"/>
    <property type="evidence" value="ECO:0007669"/>
    <property type="project" value="UniProtKB-KW"/>
</dbReference>
<feature type="chain" id="PRO_5020344946" description="peptidylprolyl isomerase" evidence="4">
    <location>
        <begin position="23"/>
        <end position="208"/>
    </location>
</feature>
<evidence type="ECO:0000256" key="3">
    <source>
        <dbReference type="ARBA" id="ARBA00023235"/>
    </source>
</evidence>
<dbReference type="InterPro" id="IPR029000">
    <property type="entry name" value="Cyclophilin-like_dom_sf"/>
</dbReference>
<dbReference type="InterPro" id="IPR002130">
    <property type="entry name" value="Cyclophilin-type_PPIase_dom"/>
</dbReference>
<feature type="domain" description="PPIase cyclophilin-type" evidence="5">
    <location>
        <begin position="40"/>
        <end position="205"/>
    </location>
</feature>
<evidence type="ECO:0000313" key="6">
    <source>
        <dbReference type="EMBL" id="TKD50086.1"/>
    </source>
</evidence>
<keyword evidence="2" id="KW-0697">Rotamase</keyword>
<dbReference type="Proteomes" id="UP000309138">
    <property type="component" value="Unassembled WGS sequence"/>
</dbReference>
<organism evidence="6 7">
    <name type="scientific">Sphingomonas baiyangensis</name>
    <dbReference type="NCBI Taxonomy" id="2572576"/>
    <lineage>
        <taxon>Bacteria</taxon>
        <taxon>Pseudomonadati</taxon>
        <taxon>Pseudomonadota</taxon>
        <taxon>Alphaproteobacteria</taxon>
        <taxon>Sphingomonadales</taxon>
        <taxon>Sphingomonadaceae</taxon>
        <taxon>Sphingomonas</taxon>
    </lineage>
</organism>
<evidence type="ECO:0000313" key="7">
    <source>
        <dbReference type="Proteomes" id="UP000309138"/>
    </source>
</evidence>
<gene>
    <name evidence="6" type="ORF">FBR43_04425</name>
</gene>
<keyword evidence="3 6" id="KW-0413">Isomerase</keyword>
<sequence length="208" mass="22120">MRRAFLRAAAALAAIVAMPALAQDAPPAPAAPPLPRVLIETSAGSMTVEADTVRAPVTAGNFLAYVDKKLLDGVVFYRVVKVQPEFGFVQFGPLDDVKKMLPPVKHEPTSQTGLSHTDGVLSVARFEPGSARGEFTIMVGDNSRGMDAGFVPDDKLGYAAFGRVVEGRDVLLRILDTPPDPAKTTQGAFKGQMPAAPVKIIRARRLAN</sequence>
<dbReference type="RefSeq" id="WP_136942028.1">
    <property type="nucleotide sequence ID" value="NZ_SWKR01000002.1"/>
</dbReference>
<dbReference type="EMBL" id="SWKR01000002">
    <property type="protein sequence ID" value="TKD50086.1"/>
    <property type="molecule type" value="Genomic_DNA"/>
</dbReference>
<dbReference type="PROSITE" id="PS50072">
    <property type="entry name" value="CSA_PPIASE_2"/>
    <property type="match status" value="1"/>
</dbReference>
<evidence type="ECO:0000256" key="1">
    <source>
        <dbReference type="ARBA" id="ARBA00013194"/>
    </source>
</evidence>